<dbReference type="CDD" id="cd00082">
    <property type="entry name" value="HisKA"/>
    <property type="match status" value="1"/>
</dbReference>
<dbReference type="Proteomes" id="UP000070186">
    <property type="component" value="Unassembled WGS sequence"/>
</dbReference>
<dbReference type="InterPro" id="IPR003594">
    <property type="entry name" value="HATPase_dom"/>
</dbReference>
<evidence type="ECO:0000313" key="10">
    <source>
        <dbReference type="EMBL" id="KXB28947.1"/>
    </source>
</evidence>
<reference evidence="10 11" key="1">
    <citation type="submission" date="2015-12" db="EMBL/GenBank/DDBJ databases">
        <title>Nitrous oxide reduction kinetics distinguish bacteria harboring typical versus atypical NosZ.</title>
        <authorList>
            <person name="Yoon S."/>
            <person name="Nissen S."/>
            <person name="Park D."/>
            <person name="Sanford R.A."/>
            <person name="Loeffler F.E."/>
        </authorList>
    </citation>
    <scope>NUCLEOTIDE SEQUENCE [LARGE SCALE GENOMIC DNA]</scope>
    <source>
        <strain evidence="10 11">ATCC BAA-841</strain>
    </source>
</reference>
<gene>
    <name evidence="10" type="ORF">AT959_19155</name>
</gene>
<dbReference type="InterPro" id="IPR036890">
    <property type="entry name" value="HATPase_C_sf"/>
</dbReference>
<dbReference type="InterPro" id="IPR000700">
    <property type="entry name" value="PAS-assoc_C"/>
</dbReference>
<proteinExistence type="predicted"/>
<feature type="coiled-coil region" evidence="5">
    <location>
        <begin position="141"/>
        <end position="175"/>
    </location>
</feature>
<evidence type="ECO:0000259" key="8">
    <source>
        <dbReference type="PROSITE" id="PS50112"/>
    </source>
</evidence>
<dbReference type="InterPro" id="IPR036097">
    <property type="entry name" value="HisK_dim/P_sf"/>
</dbReference>
<dbReference type="Gene3D" id="3.30.565.10">
    <property type="entry name" value="Histidine kinase-like ATPase, C-terminal domain"/>
    <property type="match status" value="1"/>
</dbReference>
<evidence type="ECO:0000256" key="1">
    <source>
        <dbReference type="ARBA" id="ARBA00000085"/>
    </source>
</evidence>
<dbReference type="GO" id="GO:0000155">
    <property type="term" value="F:phosphorelay sensor kinase activity"/>
    <property type="evidence" value="ECO:0007669"/>
    <property type="project" value="InterPro"/>
</dbReference>
<evidence type="ECO:0000256" key="2">
    <source>
        <dbReference type="ARBA" id="ARBA00012438"/>
    </source>
</evidence>
<dbReference type="SMART" id="SM00387">
    <property type="entry name" value="HATPase_c"/>
    <property type="match status" value="1"/>
</dbReference>
<evidence type="ECO:0000259" key="7">
    <source>
        <dbReference type="PROSITE" id="PS50110"/>
    </source>
</evidence>
<dbReference type="PROSITE" id="PS50113">
    <property type="entry name" value="PAC"/>
    <property type="match status" value="1"/>
</dbReference>
<dbReference type="AlphaFoldDB" id="A0A133XDC8"/>
<dbReference type="InterPro" id="IPR011006">
    <property type="entry name" value="CheY-like_superfamily"/>
</dbReference>
<sequence length="674" mass="73943">METAPPAPDIAQRYEMLQAGLDLLDQGITVFDGNLRLVAWNQPFLRLLDFPDDLAEVGTPFETFIRHNALRGEYGPGDPESQIAERVAAAANFAAHVTERQRPNGRVLLLRGEPLPHKGFVTLYSDITEQRYIENLTEHQNIQLEERVRRRTAQLENANANLTRANTENTRITAALRRSEERLRLINDTIPILIGYVDKHEVYQYANKGYSDWYGDPENGVIGRAVRDVVGDHVYGQVRDPVRKALGGQQMTYEYQMERQGQTVFARSTLVPETTPEGETLGFFVFSHEITEQKRMQAALVQAQKMEAIGQLTGGLAHDFNNLLTVVIGNLAALQDHRPNDAEVNEFVEPALQSARRGVQLIKRLLTFSRQQPLEPQAVDIGRLISGLSKLVRRSLPESIAVSTDLAGASLHALVDPGQLESALLNFALNSRDAMPEGGRLHVAARAVELTSDAGAFDVPAGSYAMIEVADNGCGMDAATLSRVFEPFFTTKRFGLGSGLGLSMAYGFVKQSGGGISIQSQPGQGTTVLMVLPLTTPELDVDLPEDDIQLAHGGELVLLVEDEPNVRRVVRQLLIDLGYPVIEAENGAQALEMIEHIPDIAIVVSDVIMPGGINGRQLADAVLSGHPQMRIVLMSGYTDEGDEAGVVSDLPILAKPFVRQDLVRALQRANKEKP</sequence>
<feature type="domain" description="Histidine kinase" evidence="6">
    <location>
        <begin position="315"/>
        <end position="536"/>
    </location>
</feature>
<dbReference type="Gene3D" id="3.40.50.2300">
    <property type="match status" value="1"/>
</dbReference>
<dbReference type="Pfam" id="PF08448">
    <property type="entry name" value="PAS_4"/>
    <property type="match status" value="1"/>
</dbReference>
<comment type="catalytic activity">
    <reaction evidence="1">
        <text>ATP + protein L-histidine = ADP + protein N-phospho-L-histidine.</text>
        <dbReference type="EC" id="2.7.13.3"/>
    </reaction>
</comment>
<evidence type="ECO:0000256" key="3">
    <source>
        <dbReference type="ARBA" id="ARBA00022553"/>
    </source>
</evidence>
<dbReference type="SUPFAM" id="SSF55785">
    <property type="entry name" value="PYP-like sensor domain (PAS domain)"/>
    <property type="match status" value="2"/>
</dbReference>
<dbReference type="EC" id="2.7.13.3" evidence="2"/>
<dbReference type="SMART" id="SM00091">
    <property type="entry name" value="PAS"/>
    <property type="match status" value="2"/>
</dbReference>
<dbReference type="InterPro" id="IPR013656">
    <property type="entry name" value="PAS_4"/>
</dbReference>
<feature type="modified residue" description="4-aspartylphosphate" evidence="4">
    <location>
        <position position="606"/>
    </location>
</feature>
<dbReference type="PROSITE" id="PS50109">
    <property type="entry name" value="HIS_KIN"/>
    <property type="match status" value="1"/>
</dbReference>
<dbReference type="SUPFAM" id="SSF47384">
    <property type="entry name" value="Homodimeric domain of signal transducing histidine kinase"/>
    <property type="match status" value="1"/>
</dbReference>
<evidence type="ECO:0000256" key="4">
    <source>
        <dbReference type="PROSITE-ProRule" id="PRU00169"/>
    </source>
</evidence>
<feature type="domain" description="PAS" evidence="8">
    <location>
        <begin position="179"/>
        <end position="249"/>
    </location>
</feature>
<dbReference type="SUPFAM" id="SSF55874">
    <property type="entry name" value="ATPase domain of HSP90 chaperone/DNA topoisomerase II/histidine kinase"/>
    <property type="match status" value="1"/>
</dbReference>
<dbReference type="InterPro" id="IPR005467">
    <property type="entry name" value="His_kinase_dom"/>
</dbReference>
<dbReference type="InterPro" id="IPR003661">
    <property type="entry name" value="HisK_dim/P_dom"/>
</dbReference>
<feature type="domain" description="Response regulatory" evidence="7">
    <location>
        <begin position="556"/>
        <end position="670"/>
    </location>
</feature>
<dbReference type="STRING" id="281362.AT959_19155"/>
<dbReference type="Pfam" id="PF00072">
    <property type="entry name" value="Response_reg"/>
    <property type="match status" value="1"/>
</dbReference>
<dbReference type="Pfam" id="PF00512">
    <property type="entry name" value="HisKA"/>
    <property type="match status" value="1"/>
</dbReference>
<keyword evidence="11" id="KW-1185">Reference proteome</keyword>
<dbReference type="InterPro" id="IPR000014">
    <property type="entry name" value="PAS"/>
</dbReference>
<evidence type="ECO:0000259" key="6">
    <source>
        <dbReference type="PROSITE" id="PS50109"/>
    </source>
</evidence>
<dbReference type="PROSITE" id="PS50110">
    <property type="entry name" value="RESPONSE_REGULATORY"/>
    <property type="match status" value="1"/>
</dbReference>
<dbReference type="PRINTS" id="PR00344">
    <property type="entry name" value="BCTRLSENSOR"/>
</dbReference>
<dbReference type="Pfam" id="PF02518">
    <property type="entry name" value="HATPase_c"/>
    <property type="match status" value="1"/>
</dbReference>
<keyword evidence="3 4" id="KW-0597">Phosphoprotein</keyword>
<feature type="domain" description="PAC" evidence="9">
    <location>
        <begin position="249"/>
        <end position="302"/>
    </location>
</feature>
<dbReference type="Gene3D" id="1.10.287.130">
    <property type="match status" value="1"/>
</dbReference>
<accession>A0A133XDC8</accession>
<dbReference type="SMART" id="SM00388">
    <property type="entry name" value="HisKA"/>
    <property type="match status" value="1"/>
</dbReference>
<evidence type="ECO:0000313" key="11">
    <source>
        <dbReference type="Proteomes" id="UP000070186"/>
    </source>
</evidence>
<dbReference type="PANTHER" id="PTHR43065:SF42">
    <property type="entry name" value="TWO-COMPONENT SENSOR PPRA"/>
    <property type="match status" value="1"/>
</dbReference>
<dbReference type="PANTHER" id="PTHR43065">
    <property type="entry name" value="SENSOR HISTIDINE KINASE"/>
    <property type="match status" value="1"/>
</dbReference>
<evidence type="ECO:0000256" key="5">
    <source>
        <dbReference type="SAM" id="Coils"/>
    </source>
</evidence>
<organism evidence="10 11">
    <name type="scientific">Dechloromonas denitrificans</name>
    <dbReference type="NCBI Taxonomy" id="281362"/>
    <lineage>
        <taxon>Bacteria</taxon>
        <taxon>Pseudomonadati</taxon>
        <taxon>Pseudomonadota</taxon>
        <taxon>Betaproteobacteria</taxon>
        <taxon>Rhodocyclales</taxon>
        <taxon>Azonexaceae</taxon>
        <taxon>Dechloromonas</taxon>
    </lineage>
</organism>
<dbReference type="SMART" id="SM00448">
    <property type="entry name" value="REC"/>
    <property type="match status" value="1"/>
</dbReference>
<name>A0A133XDC8_9RHOO</name>
<dbReference type="Pfam" id="PF12860">
    <property type="entry name" value="PAS_7"/>
    <property type="match status" value="1"/>
</dbReference>
<dbReference type="Gene3D" id="3.30.450.20">
    <property type="entry name" value="PAS domain"/>
    <property type="match status" value="2"/>
</dbReference>
<keyword evidence="10" id="KW-0418">Kinase</keyword>
<dbReference type="InterPro" id="IPR035965">
    <property type="entry name" value="PAS-like_dom_sf"/>
</dbReference>
<evidence type="ECO:0000259" key="9">
    <source>
        <dbReference type="PROSITE" id="PS50113"/>
    </source>
</evidence>
<dbReference type="NCBIfam" id="TIGR00229">
    <property type="entry name" value="sensory_box"/>
    <property type="match status" value="1"/>
</dbReference>
<dbReference type="EMBL" id="LODL01000040">
    <property type="protein sequence ID" value="KXB28947.1"/>
    <property type="molecule type" value="Genomic_DNA"/>
</dbReference>
<dbReference type="SUPFAM" id="SSF52172">
    <property type="entry name" value="CheY-like"/>
    <property type="match status" value="1"/>
</dbReference>
<keyword evidence="5" id="KW-0175">Coiled coil</keyword>
<dbReference type="RefSeq" id="WP_066886959.1">
    <property type="nucleotide sequence ID" value="NZ_LODL01000040.1"/>
</dbReference>
<dbReference type="InterPro" id="IPR001789">
    <property type="entry name" value="Sig_transdc_resp-reg_receiver"/>
</dbReference>
<dbReference type="InterPro" id="IPR004358">
    <property type="entry name" value="Sig_transdc_His_kin-like_C"/>
</dbReference>
<protein>
    <recommendedName>
        <fullName evidence="2">histidine kinase</fullName>
        <ecNumber evidence="2">2.7.13.3</ecNumber>
    </recommendedName>
</protein>
<dbReference type="PROSITE" id="PS50112">
    <property type="entry name" value="PAS"/>
    <property type="match status" value="1"/>
</dbReference>
<comment type="caution">
    <text evidence="10">The sequence shown here is derived from an EMBL/GenBank/DDBJ whole genome shotgun (WGS) entry which is preliminary data.</text>
</comment>
<keyword evidence="10" id="KW-0808">Transferase</keyword>